<dbReference type="Gene3D" id="3.40.190.10">
    <property type="entry name" value="Periplasmic binding protein-like II"/>
    <property type="match status" value="2"/>
</dbReference>
<dbReference type="InterPro" id="IPR015168">
    <property type="entry name" value="SsuA/THI5"/>
</dbReference>
<reference evidence="2 3" key="1">
    <citation type="journal article" date="2019" name="Int. J. Syst. Evol. Microbiol.">
        <title>The Global Catalogue of Microorganisms (GCM) 10K type strain sequencing project: providing services to taxonomists for standard genome sequencing and annotation.</title>
        <authorList>
            <consortium name="The Broad Institute Genomics Platform"/>
            <consortium name="The Broad Institute Genome Sequencing Center for Infectious Disease"/>
            <person name="Wu L."/>
            <person name="Ma J."/>
        </authorList>
    </citation>
    <scope>NUCLEOTIDE SEQUENCE [LARGE SCALE GENOMIC DNA]</scope>
    <source>
        <strain evidence="2 3">PSRA2</strain>
    </source>
</reference>
<dbReference type="PANTHER" id="PTHR31528:SF15">
    <property type="entry name" value="RIBOFLAVIN-BINDING PROTEIN RIBY"/>
    <property type="match status" value="1"/>
</dbReference>
<proteinExistence type="predicted"/>
<organism evidence="2 3">
    <name type="scientific">Halomarina ordinaria</name>
    <dbReference type="NCBI Taxonomy" id="3033939"/>
    <lineage>
        <taxon>Archaea</taxon>
        <taxon>Methanobacteriati</taxon>
        <taxon>Methanobacteriota</taxon>
        <taxon>Stenosarchaea group</taxon>
        <taxon>Halobacteria</taxon>
        <taxon>Halobacteriales</taxon>
        <taxon>Natronomonadaceae</taxon>
        <taxon>Halomarina</taxon>
    </lineage>
</organism>
<dbReference type="InterPro" id="IPR027939">
    <property type="entry name" value="NMT1/THI5"/>
</dbReference>
<dbReference type="SUPFAM" id="SSF53850">
    <property type="entry name" value="Periplasmic binding protein-like II"/>
    <property type="match status" value="1"/>
</dbReference>
<keyword evidence="3" id="KW-1185">Reference proteome</keyword>
<evidence type="ECO:0000313" key="3">
    <source>
        <dbReference type="Proteomes" id="UP001596406"/>
    </source>
</evidence>
<sequence>MHWRAYPVLPDDARYEEFRAGLDGDAARVLAYLVERRESDEVDPDEATRLAVRVGTGLGRGTTVEALSTLESGGLATSTTVASDTRGRPPKGWRAAGDRDSLAARVRDGHGRRLLERAEAVATHFGATLPPGWLDDAETAASGDADPATVRVALNWVPNGLHAPLIAAADFGCYEAHDVAVTLDAARGSGAAMAELRAGRADVAVVGAASVCRGADGSLVPLALLHQRSMAVLYTTTERLGEPFTSVEQLRGRRLAVPPDSEVGRLARLFLAQSRVADDVETVEVSGEEQAALGAGDAAVATGMPIDVHELATAGHDVASLSVADHFPVPGPALVTTTERLRDAPGTIRRFLTGTVEGATLAQQRPERTARRVADRSGDDVANERWRIEHARERATGERGWGWQTVDEWERLAVALRLEADG</sequence>
<dbReference type="PANTHER" id="PTHR31528">
    <property type="entry name" value="4-AMINO-5-HYDROXYMETHYL-2-METHYLPYRIMIDINE PHOSPHATE SYNTHASE THI11-RELATED"/>
    <property type="match status" value="1"/>
</dbReference>
<protein>
    <submittedName>
        <fullName evidence="2">ABC transporter substrate-binding protein</fullName>
    </submittedName>
</protein>
<gene>
    <name evidence="2" type="ORF">ACFQHK_06465</name>
</gene>
<name>A0ABD5U6J0_9EURY</name>
<evidence type="ECO:0000259" key="1">
    <source>
        <dbReference type="Pfam" id="PF09084"/>
    </source>
</evidence>
<dbReference type="Proteomes" id="UP001596406">
    <property type="component" value="Unassembled WGS sequence"/>
</dbReference>
<dbReference type="Pfam" id="PF09084">
    <property type="entry name" value="NMT1"/>
    <property type="match status" value="1"/>
</dbReference>
<feature type="domain" description="SsuA/THI5-like" evidence="1">
    <location>
        <begin position="162"/>
        <end position="368"/>
    </location>
</feature>
<dbReference type="AlphaFoldDB" id="A0ABD5U6J0"/>
<accession>A0ABD5U6J0</accession>
<evidence type="ECO:0000313" key="2">
    <source>
        <dbReference type="EMBL" id="MFC6836149.1"/>
    </source>
</evidence>
<dbReference type="RefSeq" id="WP_304447843.1">
    <property type="nucleotide sequence ID" value="NZ_JARRAH010000001.1"/>
</dbReference>
<dbReference type="EMBL" id="JBHSXM010000001">
    <property type="protein sequence ID" value="MFC6836149.1"/>
    <property type="molecule type" value="Genomic_DNA"/>
</dbReference>
<comment type="caution">
    <text evidence="2">The sequence shown here is derived from an EMBL/GenBank/DDBJ whole genome shotgun (WGS) entry which is preliminary data.</text>
</comment>